<dbReference type="Gene3D" id="3.55.50.10">
    <property type="entry name" value="Baseplate protein-like domains"/>
    <property type="match status" value="1"/>
</dbReference>
<dbReference type="SUPFAM" id="SSF69279">
    <property type="entry name" value="Phage tail proteins"/>
    <property type="match status" value="2"/>
</dbReference>
<dbReference type="Gene3D" id="2.40.50.230">
    <property type="entry name" value="Gp5 N-terminal domain"/>
    <property type="match status" value="1"/>
</dbReference>
<protein>
    <submittedName>
        <fullName evidence="7">VgrG protein</fullName>
    </submittedName>
</protein>
<organism evidence="7 8">
    <name type="scientific">Enhygromyxa salina</name>
    <dbReference type="NCBI Taxonomy" id="215803"/>
    <lineage>
        <taxon>Bacteria</taxon>
        <taxon>Pseudomonadati</taxon>
        <taxon>Myxococcota</taxon>
        <taxon>Polyangia</taxon>
        <taxon>Nannocystales</taxon>
        <taxon>Nannocystaceae</taxon>
        <taxon>Enhygromyxa</taxon>
    </lineage>
</organism>
<dbReference type="InterPro" id="IPR017847">
    <property type="entry name" value="T6SS_RhsGE_Vgr_subset"/>
</dbReference>
<comment type="caution">
    <text evidence="7">The sequence shown here is derived from an EMBL/GenBank/DDBJ whole genome shotgun (WGS) entry which is preliminary data.</text>
</comment>
<dbReference type="Pfam" id="PF22178">
    <property type="entry name" value="Gp5_trimer_C"/>
    <property type="match status" value="1"/>
</dbReference>
<comment type="similarity">
    <text evidence="2">Belongs to the VgrG protein family.</text>
</comment>
<evidence type="ECO:0000313" key="8">
    <source>
        <dbReference type="Proteomes" id="UP000031599"/>
    </source>
</evidence>
<dbReference type="InterPro" id="IPR050708">
    <property type="entry name" value="T6SS_VgrG/RHS"/>
</dbReference>
<dbReference type="InterPro" id="IPR037026">
    <property type="entry name" value="Vgr_OB-fold_dom_sf"/>
</dbReference>
<dbReference type="AlphaFoldDB" id="A0A0C2DFZ1"/>
<dbReference type="PANTHER" id="PTHR32305">
    <property type="match status" value="1"/>
</dbReference>
<feature type="region of interest" description="Disordered" evidence="4">
    <location>
        <begin position="466"/>
        <end position="490"/>
    </location>
</feature>
<dbReference type="NCBIfam" id="TIGR03361">
    <property type="entry name" value="VI_Rhs_Vgr"/>
    <property type="match status" value="1"/>
</dbReference>
<evidence type="ECO:0000256" key="1">
    <source>
        <dbReference type="ARBA" id="ARBA00004613"/>
    </source>
</evidence>
<comment type="subcellular location">
    <subcellularLocation>
        <location evidence="1">Secreted</location>
    </subcellularLocation>
</comment>
<evidence type="ECO:0000256" key="4">
    <source>
        <dbReference type="SAM" id="MobiDB-lite"/>
    </source>
</evidence>
<feature type="domain" description="Gp5/Type VI secretion system Vgr protein OB-fold" evidence="5">
    <location>
        <begin position="384"/>
        <end position="456"/>
    </location>
</feature>
<dbReference type="Gene3D" id="4.10.220.110">
    <property type="match status" value="1"/>
</dbReference>
<keyword evidence="3" id="KW-0964">Secreted</keyword>
<gene>
    <name evidence="7" type="ORF">DB30_00282</name>
</gene>
<sequence length="749" mass="79778">MSRLANLQISVSFDNDPDQSWEVASFSLTESLNDHYTATLDVETQDTHADTSDLLGTTCELSMHRGEHPPRFVHGVVARVDYLGHHEHHVHARVTVVPAFALAKSRINSRIWQDMSVQDIVREVLANTLDEYDRSVEFGHLQRGLSPRGYCVQYRESDHDFVCRLLEEEGITWFFAHDGERGHEVLTLCDDNEDYPKHANVDGTATLPLIAHNPDEADLESLQAFEWAQQLTVTSVSLSEFDAGSPSAGLAEAHGQADARGRIRQIVDHGQRRFGSGELSQRTQDLQQSLRMSGSLATCESNASLARVGHRFMLDGVGHEGAPSEWLVTSIVHQYGGDRGGAQVYRNNLTCVPATVVIRPLELTPKPEVRGPQTATVVGGGEIDVDASGRIQVQFHWTKNPDQGGGSGGTSCRLRCAQSWAGPGWGAQFIPRVGMEVVVEFLEGNPDQPLVTGCVYNGANEPPFALPGKSTQSGWRTNSSPGGGGSNELRFEDAAGSEEIYLHGQKDWNTEIKHDKAQTVGHNESLRVGNNRRKSVQANETESIGANKNVTVGEDQLEVIGANMTLTVGENQVVGIGADQSVTIGGSHSETIGASASQSVLVAKTVTVGGMLATVVGGAMNTSVGAAMLEEVGGIKTVAVGASSGESVVGSKSVDAASIQHSARKDLGASAGANLSISAGKDLAVTAKGELTIAGKKKGLIELESDLTIKVGKASITLSKNGEIVLAGTKISVKGKDSITLKAKKVNQN</sequence>
<dbReference type="NCBIfam" id="TIGR01646">
    <property type="entry name" value="vgr_GE"/>
    <property type="match status" value="1"/>
</dbReference>
<dbReference type="GO" id="GO:0005576">
    <property type="term" value="C:extracellular region"/>
    <property type="evidence" value="ECO:0007669"/>
    <property type="project" value="UniProtKB-SubCell"/>
</dbReference>
<dbReference type="RefSeq" id="WP_052546928.1">
    <property type="nucleotide sequence ID" value="NZ_JMCC02000010.1"/>
</dbReference>
<dbReference type="SUPFAM" id="SSF69255">
    <property type="entry name" value="gp5 N-terminal domain-like"/>
    <property type="match status" value="1"/>
</dbReference>
<reference evidence="7 8" key="1">
    <citation type="submission" date="2014-12" db="EMBL/GenBank/DDBJ databases">
        <title>Genome assembly of Enhygromyxa salina DSM 15201.</title>
        <authorList>
            <person name="Sharma G."/>
            <person name="Subramanian S."/>
        </authorList>
    </citation>
    <scope>NUCLEOTIDE SEQUENCE [LARGE SCALE GENOMIC DNA]</scope>
    <source>
        <strain evidence="7 8">DSM 15201</strain>
    </source>
</reference>
<dbReference type="PANTHER" id="PTHR32305:SF15">
    <property type="entry name" value="PROTEIN RHSA-RELATED"/>
    <property type="match status" value="1"/>
</dbReference>
<dbReference type="EMBL" id="JMCC02000010">
    <property type="protein sequence ID" value="KIG18597.1"/>
    <property type="molecule type" value="Genomic_DNA"/>
</dbReference>
<accession>A0A0C2DFZ1</accession>
<dbReference type="Pfam" id="PF04717">
    <property type="entry name" value="Phage_base_V"/>
    <property type="match status" value="1"/>
</dbReference>
<evidence type="ECO:0000256" key="2">
    <source>
        <dbReference type="ARBA" id="ARBA00005558"/>
    </source>
</evidence>
<dbReference type="InterPro" id="IPR006531">
    <property type="entry name" value="Gp5/Vgr_OB"/>
</dbReference>
<name>A0A0C2DFZ1_9BACT</name>
<dbReference type="InterPro" id="IPR006533">
    <property type="entry name" value="T6SS_Vgr_RhsGE"/>
</dbReference>
<dbReference type="Gene3D" id="2.30.110.50">
    <property type="match status" value="1"/>
</dbReference>
<dbReference type="Pfam" id="PF05954">
    <property type="entry name" value="Phage_GPD"/>
    <property type="match status" value="1"/>
</dbReference>
<evidence type="ECO:0000256" key="3">
    <source>
        <dbReference type="ARBA" id="ARBA00022525"/>
    </source>
</evidence>
<dbReference type="SUPFAM" id="SSF69349">
    <property type="entry name" value="Phage fibre proteins"/>
    <property type="match status" value="1"/>
</dbReference>
<dbReference type="Proteomes" id="UP000031599">
    <property type="component" value="Unassembled WGS sequence"/>
</dbReference>
<proteinExistence type="inferred from homology"/>
<dbReference type="InterPro" id="IPR054030">
    <property type="entry name" value="Gp5_Vgr_C"/>
</dbReference>
<evidence type="ECO:0000313" key="7">
    <source>
        <dbReference type="EMBL" id="KIG18597.1"/>
    </source>
</evidence>
<feature type="domain" description="Gp5/Type VI secretion system Vgr C-terminal trimerisation" evidence="6">
    <location>
        <begin position="473"/>
        <end position="584"/>
    </location>
</feature>
<evidence type="ECO:0000259" key="5">
    <source>
        <dbReference type="Pfam" id="PF04717"/>
    </source>
</evidence>
<evidence type="ECO:0000259" key="6">
    <source>
        <dbReference type="Pfam" id="PF22178"/>
    </source>
</evidence>
<feature type="compositionally biased region" description="Polar residues" evidence="4">
    <location>
        <begin position="469"/>
        <end position="480"/>
    </location>
</feature>